<protein>
    <recommendedName>
        <fullName evidence="3">DUF3221 domain-containing protein</fullName>
    </recommendedName>
</protein>
<reference evidence="1 2" key="1">
    <citation type="submission" date="2023-07" db="EMBL/GenBank/DDBJ databases">
        <title>Genomic Encyclopedia of Type Strains, Phase IV (KMG-IV): sequencing the most valuable type-strain genomes for metagenomic binning, comparative biology and taxonomic classification.</title>
        <authorList>
            <person name="Goeker M."/>
        </authorList>
    </citation>
    <scope>NUCLEOTIDE SEQUENCE [LARGE SCALE GENOMIC DNA]</scope>
    <source>
        <strain evidence="1 2">DSM 12751</strain>
    </source>
</reference>
<evidence type="ECO:0008006" key="3">
    <source>
        <dbReference type="Google" id="ProtNLM"/>
    </source>
</evidence>
<keyword evidence="2" id="KW-1185">Reference proteome</keyword>
<gene>
    <name evidence="1" type="ORF">J2S11_003806</name>
</gene>
<organism evidence="1 2">
    <name type="scientific">Caldalkalibacillus horti</name>
    <dbReference type="NCBI Taxonomy" id="77523"/>
    <lineage>
        <taxon>Bacteria</taxon>
        <taxon>Bacillati</taxon>
        <taxon>Bacillota</taxon>
        <taxon>Bacilli</taxon>
        <taxon>Bacillales</taxon>
        <taxon>Bacillaceae</taxon>
        <taxon>Caldalkalibacillus</taxon>
    </lineage>
</organism>
<evidence type="ECO:0000313" key="2">
    <source>
        <dbReference type="Proteomes" id="UP001235840"/>
    </source>
</evidence>
<comment type="caution">
    <text evidence="1">The sequence shown here is derived from an EMBL/GenBank/DDBJ whole genome shotgun (WGS) entry which is preliminary data.</text>
</comment>
<proteinExistence type="predicted"/>
<dbReference type="Pfam" id="PF11518">
    <property type="entry name" value="DUF3221"/>
    <property type="match status" value="1"/>
</dbReference>
<dbReference type="RefSeq" id="WP_307397153.1">
    <property type="nucleotide sequence ID" value="NZ_BAAADK010000013.1"/>
</dbReference>
<evidence type="ECO:0000313" key="1">
    <source>
        <dbReference type="EMBL" id="MDQ0167876.1"/>
    </source>
</evidence>
<sequence length="141" mass="15448">MTKKITTKMKVESKPLYYLLLLGLTIVLLAGCGTDGMSTGEGGSLDDTPYFEGMIYSIAEGGNSILVIQGIEHADIPQSEWQGKEAISFSFDEAVTFYDKEGNEITKDRLIKGQMVRVYHTGTLAESYPMQGRAIAVQIVD</sequence>
<dbReference type="EMBL" id="JAUSTY010000021">
    <property type="protein sequence ID" value="MDQ0167876.1"/>
    <property type="molecule type" value="Genomic_DNA"/>
</dbReference>
<dbReference type="PROSITE" id="PS51257">
    <property type="entry name" value="PROKAR_LIPOPROTEIN"/>
    <property type="match status" value="1"/>
</dbReference>
<dbReference type="Proteomes" id="UP001235840">
    <property type="component" value="Unassembled WGS sequence"/>
</dbReference>
<name>A0ABT9W3P5_9BACI</name>
<accession>A0ABT9W3P5</accession>
<dbReference type="InterPro" id="IPR021598">
    <property type="entry name" value="DUF3221"/>
</dbReference>